<dbReference type="InterPro" id="IPR029052">
    <property type="entry name" value="Metallo-depent_PP-like"/>
</dbReference>
<proteinExistence type="inferred from homology"/>
<feature type="domain" description="Calcineurin-like phosphoesterase" evidence="2">
    <location>
        <begin position="1"/>
        <end position="36"/>
    </location>
</feature>
<keyword evidence="4" id="KW-1185">Reference proteome</keyword>
<comment type="caution">
    <text evidence="3">The sequence shown here is derived from an EMBL/GenBank/DDBJ whole genome shotgun (WGS) entry which is preliminary data.</text>
</comment>
<reference evidence="4" key="1">
    <citation type="journal article" date="2019" name="Int. J. Syst. Evol. Microbiol.">
        <title>The Global Catalogue of Microorganisms (GCM) 10K type strain sequencing project: providing services to taxonomists for standard genome sequencing and annotation.</title>
        <authorList>
            <consortium name="The Broad Institute Genomics Platform"/>
            <consortium name="The Broad Institute Genome Sequencing Center for Infectious Disease"/>
            <person name="Wu L."/>
            <person name="Ma J."/>
        </authorList>
    </citation>
    <scope>NUCLEOTIDE SEQUENCE [LARGE SCALE GENOMIC DNA]</scope>
    <source>
        <strain evidence="4">JCM 31696</strain>
    </source>
</reference>
<organism evidence="3 4">
    <name type="scientific">Actinomadura adrarensis</name>
    <dbReference type="NCBI Taxonomy" id="1819600"/>
    <lineage>
        <taxon>Bacteria</taxon>
        <taxon>Bacillati</taxon>
        <taxon>Actinomycetota</taxon>
        <taxon>Actinomycetes</taxon>
        <taxon>Streptosporangiales</taxon>
        <taxon>Thermomonosporaceae</taxon>
        <taxon>Actinomadura</taxon>
    </lineage>
</organism>
<accession>A0ABW3CEM1</accession>
<dbReference type="EMBL" id="JBHTIR010001582">
    <property type="protein sequence ID" value="MFD0852728.1"/>
    <property type="molecule type" value="Genomic_DNA"/>
</dbReference>
<name>A0ABW3CEM1_9ACTN</name>
<evidence type="ECO:0000313" key="3">
    <source>
        <dbReference type="EMBL" id="MFD0852728.1"/>
    </source>
</evidence>
<dbReference type="InterPro" id="IPR024654">
    <property type="entry name" value="Calcineurin-like_PHP_lpxH"/>
</dbReference>
<evidence type="ECO:0000259" key="2">
    <source>
        <dbReference type="Pfam" id="PF12850"/>
    </source>
</evidence>
<comment type="similarity">
    <text evidence="1">Belongs to the metallophosphoesterase superfamily. YfcE family.</text>
</comment>
<evidence type="ECO:0000256" key="1">
    <source>
        <dbReference type="ARBA" id="ARBA00008950"/>
    </source>
</evidence>
<feature type="non-terminal residue" evidence="3">
    <location>
        <position position="36"/>
    </location>
</feature>
<dbReference type="Proteomes" id="UP001597083">
    <property type="component" value="Unassembled WGS sequence"/>
</dbReference>
<protein>
    <submittedName>
        <fullName evidence="3">Metallophosphoesterase family protein</fullName>
    </submittedName>
</protein>
<sequence>MRVVVISDTHAPRRWKSCPPAVVAHLRDADLILHAG</sequence>
<dbReference type="Pfam" id="PF12850">
    <property type="entry name" value="Metallophos_2"/>
    <property type="match status" value="1"/>
</dbReference>
<dbReference type="SUPFAM" id="SSF56300">
    <property type="entry name" value="Metallo-dependent phosphatases"/>
    <property type="match status" value="1"/>
</dbReference>
<dbReference type="Gene3D" id="3.60.21.10">
    <property type="match status" value="1"/>
</dbReference>
<gene>
    <name evidence="3" type="ORF">ACFQ07_10860</name>
</gene>
<evidence type="ECO:0000313" key="4">
    <source>
        <dbReference type="Proteomes" id="UP001597083"/>
    </source>
</evidence>